<evidence type="ECO:0000313" key="2">
    <source>
        <dbReference type="Proteomes" id="UP000276133"/>
    </source>
</evidence>
<evidence type="ECO:0000313" key="1">
    <source>
        <dbReference type="EMBL" id="RNA16583.1"/>
    </source>
</evidence>
<dbReference type="EMBL" id="REGN01004672">
    <property type="protein sequence ID" value="RNA16583.1"/>
    <property type="molecule type" value="Genomic_DNA"/>
</dbReference>
<accession>A0A3M7QZ60</accession>
<protein>
    <submittedName>
        <fullName evidence="1">Uncharacterized protein</fullName>
    </submittedName>
</protein>
<dbReference type="Proteomes" id="UP000276133">
    <property type="component" value="Unassembled WGS sequence"/>
</dbReference>
<sequence>MMKITLKNAEKPLKISRFNDVFSASISSEYYLTKLTPIMAIFRGNISLYYLNKFSIIFVKLKKLPIHPLAFEPLIYKNFII</sequence>
<reference evidence="1 2" key="1">
    <citation type="journal article" date="2018" name="Sci. Rep.">
        <title>Genomic signatures of local adaptation to the degree of environmental predictability in rotifers.</title>
        <authorList>
            <person name="Franch-Gras L."/>
            <person name="Hahn C."/>
            <person name="Garcia-Roger E.M."/>
            <person name="Carmona M.J."/>
            <person name="Serra M."/>
            <person name="Gomez A."/>
        </authorList>
    </citation>
    <scope>NUCLEOTIDE SEQUENCE [LARGE SCALE GENOMIC DNA]</scope>
    <source>
        <strain evidence="1">HYR1</strain>
    </source>
</reference>
<gene>
    <name evidence="1" type="ORF">BpHYR1_003648</name>
</gene>
<keyword evidence="2" id="KW-1185">Reference proteome</keyword>
<organism evidence="1 2">
    <name type="scientific">Brachionus plicatilis</name>
    <name type="common">Marine rotifer</name>
    <name type="synonym">Brachionus muelleri</name>
    <dbReference type="NCBI Taxonomy" id="10195"/>
    <lineage>
        <taxon>Eukaryota</taxon>
        <taxon>Metazoa</taxon>
        <taxon>Spiralia</taxon>
        <taxon>Gnathifera</taxon>
        <taxon>Rotifera</taxon>
        <taxon>Eurotatoria</taxon>
        <taxon>Monogononta</taxon>
        <taxon>Pseudotrocha</taxon>
        <taxon>Ploima</taxon>
        <taxon>Brachionidae</taxon>
        <taxon>Brachionus</taxon>
    </lineage>
</organism>
<comment type="caution">
    <text evidence="1">The sequence shown here is derived from an EMBL/GenBank/DDBJ whole genome shotgun (WGS) entry which is preliminary data.</text>
</comment>
<name>A0A3M7QZ60_BRAPC</name>
<proteinExistence type="predicted"/>
<dbReference type="AlphaFoldDB" id="A0A3M7QZ60"/>